<organism evidence="2 3">
    <name type="scientific">Prymnesium parvum</name>
    <name type="common">Toxic golden alga</name>
    <dbReference type="NCBI Taxonomy" id="97485"/>
    <lineage>
        <taxon>Eukaryota</taxon>
        <taxon>Haptista</taxon>
        <taxon>Haptophyta</taxon>
        <taxon>Prymnesiophyceae</taxon>
        <taxon>Prymnesiales</taxon>
        <taxon>Prymnesiaceae</taxon>
        <taxon>Prymnesium</taxon>
    </lineage>
</organism>
<proteinExistence type="predicted"/>
<dbReference type="EMBL" id="JBGBPQ010000002">
    <property type="protein sequence ID" value="KAL1528182.1"/>
    <property type="molecule type" value="Genomic_DNA"/>
</dbReference>
<dbReference type="Proteomes" id="UP001515480">
    <property type="component" value="Unassembled WGS sequence"/>
</dbReference>
<keyword evidence="3" id="KW-1185">Reference proteome</keyword>
<gene>
    <name evidence="2" type="ORF">AB1Y20_009542</name>
</gene>
<evidence type="ECO:0000256" key="1">
    <source>
        <dbReference type="SAM" id="MobiDB-lite"/>
    </source>
</evidence>
<evidence type="ECO:0000313" key="3">
    <source>
        <dbReference type="Proteomes" id="UP001515480"/>
    </source>
</evidence>
<accession>A0AB34K4V2</accession>
<sequence>MGKNNNKPVRAPPPTTTTEADFEEKPFHSKEYEKEYLDGLLNAKERPTWDEFKELQRKKNEMDGDGVQEAAQRKFRQQLDEERAARLAERGGGQADEKKKEKKSRKEKKHKSKKEKKEKHKKEKHKKRRNGSQLSARQESSSEGSGDSSEDDEREKKRKKAEGPVSLRSFFAAGSSDDD</sequence>
<comment type="caution">
    <text evidence="2">The sequence shown here is derived from an EMBL/GenBank/DDBJ whole genome shotgun (WGS) entry which is preliminary data.</text>
</comment>
<feature type="region of interest" description="Disordered" evidence="1">
    <location>
        <begin position="1"/>
        <end position="29"/>
    </location>
</feature>
<evidence type="ECO:0000313" key="2">
    <source>
        <dbReference type="EMBL" id="KAL1528182.1"/>
    </source>
</evidence>
<name>A0AB34K4V2_PRYPA</name>
<feature type="compositionally biased region" description="Basic residues" evidence="1">
    <location>
        <begin position="100"/>
        <end position="130"/>
    </location>
</feature>
<feature type="compositionally biased region" description="Basic and acidic residues" evidence="1">
    <location>
        <begin position="77"/>
        <end position="99"/>
    </location>
</feature>
<reference evidence="2 3" key="1">
    <citation type="journal article" date="2024" name="Science">
        <title>Giant polyketide synthase enzymes in the biosynthesis of giant marine polyether toxins.</title>
        <authorList>
            <person name="Fallon T.R."/>
            <person name="Shende V.V."/>
            <person name="Wierzbicki I.H."/>
            <person name="Pendleton A.L."/>
            <person name="Watervoot N.F."/>
            <person name="Auber R.P."/>
            <person name="Gonzalez D.J."/>
            <person name="Wisecaver J.H."/>
            <person name="Moore B.S."/>
        </authorList>
    </citation>
    <scope>NUCLEOTIDE SEQUENCE [LARGE SCALE GENOMIC DNA]</scope>
    <source>
        <strain evidence="2 3">12B1</strain>
    </source>
</reference>
<feature type="region of interest" description="Disordered" evidence="1">
    <location>
        <begin position="56"/>
        <end position="179"/>
    </location>
</feature>
<dbReference type="AlphaFoldDB" id="A0AB34K4V2"/>
<protein>
    <submittedName>
        <fullName evidence="2">Uncharacterized protein</fullName>
    </submittedName>
</protein>